<keyword evidence="1" id="KW-0732">Signal</keyword>
<sequence>MPMSKTFLTAVLALMAGTSAAQASQSVAKLDPNARILACYKEVTIPAKYHVTKVLVSKASQHYLRKGGLVYLVEYPAVYRENKRLVEPEHIVMREVGCKKRK</sequence>
<feature type="chain" id="PRO_5017485043" description="DUF1236 domain-containing protein" evidence="1">
    <location>
        <begin position="24"/>
        <end position="102"/>
    </location>
</feature>
<protein>
    <recommendedName>
        <fullName evidence="4">DUF1236 domain-containing protein</fullName>
    </recommendedName>
</protein>
<feature type="signal peptide" evidence="1">
    <location>
        <begin position="1"/>
        <end position="23"/>
    </location>
</feature>
<dbReference type="AlphaFoldDB" id="A0A3A8B9W3"/>
<evidence type="ECO:0000313" key="3">
    <source>
        <dbReference type="Proteomes" id="UP000281128"/>
    </source>
</evidence>
<gene>
    <name evidence="2" type="ORF">D6850_10180</name>
</gene>
<dbReference type="Proteomes" id="UP000281128">
    <property type="component" value="Unassembled WGS sequence"/>
</dbReference>
<dbReference type="EMBL" id="RAPE01000002">
    <property type="protein sequence ID" value="RKF15195.1"/>
    <property type="molecule type" value="Genomic_DNA"/>
</dbReference>
<name>A0A3A8B9W3_9RHOB</name>
<keyword evidence="3" id="KW-1185">Reference proteome</keyword>
<reference evidence="2 3" key="1">
    <citation type="submission" date="2018-09" db="EMBL/GenBank/DDBJ databases">
        <title>Roseovarius spongiae sp. nov., isolated from a marine sponge.</title>
        <authorList>
            <person name="Zhuang L."/>
            <person name="Luo L."/>
        </authorList>
    </citation>
    <scope>NUCLEOTIDE SEQUENCE [LARGE SCALE GENOMIC DNA]</scope>
    <source>
        <strain evidence="2 3">HN-E21</strain>
    </source>
</reference>
<proteinExistence type="predicted"/>
<comment type="caution">
    <text evidence="2">The sequence shown here is derived from an EMBL/GenBank/DDBJ whole genome shotgun (WGS) entry which is preliminary data.</text>
</comment>
<accession>A0A3A8B9W3</accession>
<evidence type="ECO:0000256" key="1">
    <source>
        <dbReference type="SAM" id="SignalP"/>
    </source>
</evidence>
<evidence type="ECO:0008006" key="4">
    <source>
        <dbReference type="Google" id="ProtNLM"/>
    </source>
</evidence>
<organism evidence="2 3">
    <name type="scientific">Roseovarius spongiae</name>
    <dbReference type="NCBI Taxonomy" id="2320272"/>
    <lineage>
        <taxon>Bacteria</taxon>
        <taxon>Pseudomonadati</taxon>
        <taxon>Pseudomonadota</taxon>
        <taxon>Alphaproteobacteria</taxon>
        <taxon>Rhodobacterales</taxon>
        <taxon>Roseobacteraceae</taxon>
        <taxon>Roseovarius</taxon>
    </lineage>
</organism>
<evidence type="ECO:0000313" key="2">
    <source>
        <dbReference type="EMBL" id="RKF15195.1"/>
    </source>
</evidence>